<dbReference type="AlphaFoldDB" id="A0AAV4NTE3"/>
<reference evidence="1 2" key="1">
    <citation type="submission" date="2021-06" db="EMBL/GenBank/DDBJ databases">
        <title>Caerostris extrusa draft genome.</title>
        <authorList>
            <person name="Kono N."/>
            <person name="Arakawa K."/>
        </authorList>
    </citation>
    <scope>NUCLEOTIDE SEQUENCE [LARGE SCALE GENOMIC DNA]</scope>
</reference>
<evidence type="ECO:0000313" key="2">
    <source>
        <dbReference type="Proteomes" id="UP001054945"/>
    </source>
</evidence>
<gene>
    <name evidence="1" type="ORF">CEXT_10961</name>
</gene>
<dbReference type="Proteomes" id="UP001054945">
    <property type="component" value="Unassembled WGS sequence"/>
</dbReference>
<evidence type="ECO:0000313" key="1">
    <source>
        <dbReference type="EMBL" id="GIX86879.1"/>
    </source>
</evidence>
<organism evidence="1 2">
    <name type="scientific">Caerostris extrusa</name>
    <name type="common">Bark spider</name>
    <name type="synonym">Caerostris bankana</name>
    <dbReference type="NCBI Taxonomy" id="172846"/>
    <lineage>
        <taxon>Eukaryota</taxon>
        <taxon>Metazoa</taxon>
        <taxon>Ecdysozoa</taxon>
        <taxon>Arthropoda</taxon>
        <taxon>Chelicerata</taxon>
        <taxon>Arachnida</taxon>
        <taxon>Araneae</taxon>
        <taxon>Araneomorphae</taxon>
        <taxon>Entelegynae</taxon>
        <taxon>Araneoidea</taxon>
        <taxon>Araneidae</taxon>
        <taxon>Caerostris</taxon>
    </lineage>
</organism>
<dbReference type="EMBL" id="BPLR01003624">
    <property type="protein sequence ID" value="GIX86879.1"/>
    <property type="molecule type" value="Genomic_DNA"/>
</dbReference>
<comment type="caution">
    <text evidence="1">The sequence shown here is derived from an EMBL/GenBank/DDBJ whole genome shotgun (WGS) entry which is preliminary data.</text>
</comment>
<accession>A0AAV4NTE3</accession>
<sequence>MKQTSSGQLFPALSPSVERVVNRIWKNEKASFIGRAALYSRVQFLWEGNPPLVSVNVFARTDKDLIDSTAERACNRRVNRKEMLSDLIILSRFDFVLSFCDSRMAAFSSVNATFSTLVYDTTAPKK</sequence>
<protein>
    <submittedName>
        <fullName evidence="1">Uncharacterized protein</fullName>
    </submittedName>
</protein>
<keyword evidence="2" id="KW-1185">Reference proteome</keyword>
<name>A0AAV4NTE3_CAEEX</name>
<proteinExistence type="predicted"/>